<dbReference type="InterPro" id="IPR049978">
    <property type="entry name" value="SCO6880-like"/>
</dbReference>
<feature type="transmembrane region" description="Helical" evidence="2">
    <location>
        <begin position="29"/>
        <end position="50"/>
    </location>
</feature>
<keyword evidence="2" id="KW-1133">Transmembrane helix</keyword>
<comment type="caution">
    <text evidence="3">The sequence shown here is derived from an EMBL/GenBank/DDBJ whole genome shotgun (WGS) entry which is preliminary data.</text>
</comment>
<accession>A0ABU4AWB1</accession>
<dbReference type="RefSeq" id="WP_317547965.1">
    <property type="nucleotide sequence ID" value="NZ_JAWLKE010000003.1"/>
</dbReference>
<name>A0ABU4AWB1_9NOCA</name>
<keyword evidence="4" id="KW-1185">Reference proteome</keyword>
<feature type="region of interest" description="Disordered" evidence="1">
    <location>
        <begin position="417"/>
        <end position="438"/>
    </location>
</feature>
<keyword evidence="2" id="KW-0472">Membrane</keyword>
<evidence type="ECO:0000313" key="3">
    <source>
        <dbReference type="EMBL" id="MDV6230529.1"/>
    </source>
</evidence>
<protein>
    <submittedName>
        <fullName evidence="3">SCO6880 family protein</fullName>
    </submittedName>
</protein>
<keyword evidence="2" id="KW-0812">Transmembrane</keyword>
<sequence>MSTETVEHDSEQRTSILGGEIARRGMTGISAPVLITWTAALIIGVVYYFAAGGGAMTVGLVAVFYLGVFASTYEFGDVSLAARQMHRLRNWSRMRRGEHVYRNADDPAYGVADLDPGWEYPVPLGRTTPLDVAGTGLDEMFIVRTANPGERAYYTVVLSVQGLAGGLRTDAAWATTSEKFGLFSSSMARKTSLIRGVQLIHRSIPADLTMHEDWVEREVEKLGDMRLRAPVESYGDLIDTIRPHSEEHRAYVVLKFPQTDHFEAEAARAAGGKGARFEGGVAQVIRDETMRAVSKLVAAGMGRVQVLGEQRTCALIRAFVDPSNPLDRHQGARWSNCWPSYVGGQDSVVVSRRWHTRVGFLPPASIEPIPLGPLWLAPLLTGVAPDIGDDENPPSPTIRTVSVRVDFVPDAVAREAASQDFTQDRASQESAARKGIIGDGSAEVMATASGRRRTDLMPGSGHHGTIYSLAVAVTGRDEDDLERACMRVEEAADESAIKTITWQDDTHDVALFTTLPFARGLAVTRYTT</sequence>
<dbReference type="Proteomes" id="UP001185899">
    <property type="component" value="Unassembled WGS sequence"/>
</dbReference>
<dbReference type="NCBIfam" id="NF042935">
    <property type="entry name" value="SCO6880_fam"/>
    <property type="match status" value="1"/>
</dbReference>
<evidence type="ECO:0000313" key="4">
    <source>
        <dbReference type="Proteomes" id="UP001185899"/>
    </source>
</evidence>
<reference evidence="3 4" key="1">
    <citation type="submission" date="2023-10" db="EMBL/GenBank/DDBJ databases">
        <title>Development of a sustainable strategy for remediation of hydrocarbon-contaminated territories based on the waste exchange concept.</title>
        <authorList>
            <person name="Krivoruchko A."/>
        </authorList>
    </citation>
    <scope>NUCLEOTIDE SEQUENCE [LARGE SCALE GENOMIC DNA]</scope>
    <source>
        <strain evidence="3 4">IEGM 1322</strain>
    </source>
</reference>
<evidence type="ECO:0000256" key="2">
    <source>
        <dbReference type="SAM" id="Phobius"/>
    </source>
</evidence>
<proteinExistence type="predicted"/>
<feature type="transmembrane region" description="Helical" evidence="2">
    <location>
        <begin position="56"/>
        <end position="76"/>
    </location>
</feature>
<gene>
    <name evidence="3" type="ORF">R3P95_08215</name>
</gene>
<dbReference type="EMBL" id="JAWLKE010000003">
    <property type="protein sequence ID" value="MDV6230529.1"/>
    <property type="molecule type" value="Genomic_DNA"/>
</dbReference>
<evidence type="ECO:0000256" key="1">
    <source>
        <dbReference type="SAM" id="MobiDB-lite"/>
    </source>
</evidence>
<organism evidence="3 4">
    <name type="scientific">Rhodococcus cercidiphylli</name>
    <dbReference type="NCBI Taxonomy" id="489916"/>
    <lineage>
        <taxon>Bacteria</taxon>
        <taxon>Bacillati</taxon>
        <taxon>Actinomycetota</taxon>
        <taxon>Actinomycetes</taxon>
        <taxon>Mycobacteriales</taxon>
        <taxon>Nocardiaceae</taxon>
        <taxon>Rhodococcus</taxon>
    </lineage>
</organism>